<name>A0ABW0NPI6_9MICO</name>
<dbReference type="InterPro" id="IPR007210">
    <property type="entry name" value="ABC_Gly_betaine_transp_sub-bd"/>
</dbReference>
<evidence type="ECO:0000256" key="1">
    <source>
        <dbReference type="SAM" id="SignalP"/>
    </source>
</evidence>
<comment type="caution">
    <text evidence="3">The sequence shown here is derived from an EMBL/GenBank/DDBJ whole genome shotgun (WGS) entry which is preliminary data.</text>
</comment>
<keyword evidence="1" id="KW-0732">Signal</keyword>
<evidence type="ECO:0000313" key="3">
    <source>
        <dbReference type="EMBL" id="MFC5501888.1"/>
    </source>
</evidence>
<feature type="chain" id="PRO_5045496390" evidence="1">
    <location>
        <begin position="27"/>
        <end position="308"/>
    </location>
</feature>
<dbReference type="CDD" id="cd13606">
    <property type="entry name" value="PBP2_ProX_like"/>
    <property type="match status" value="1"/>
</dbReference>
<dbReference type="EMBL" id="JBHSMG010000001">
    <property type="protein sequence ID" value="MFC5501888.1"/>
    <property type="molecule type" value="Genomic_DNA"/>
</dbReference>
<accession>A0ABW0NPI6</accession>
<protein>
    <submittedName>
        <fullName evidence="3">ABC transporter substrate-binding protein</fullName>
    </submittedName>
</protein>
<proteinExistence type="predicted"/>
<dbReference type="RefSeq" id="WP_386739550.1">
    <property type="nucleotide sequence ID" value="NZ_JBHSMG010000001.1"/>
</dbReference>
<feature type="signal peptide" evidence="1">
    <location>
        <begin position="1"/>
        <end position="26"/>
    </location>
</feature>
<evidence type="ECO:0000259" key="2">
    <source>
        <dbReference type="Pfam" id="PF04069"/>
    </source>
</evidence>
<organism evidence="3 4">
    <name type="scientific">Lysinimonas soli</name>
    <dbReference type="NCBI Taxonomy" id="1074233"/>
    <lineage>
        <taxon>Bacteria</taxon>
        <taxon>Bacillati</taxon>
        <taxon>Actinomycetota</taxon>
        <taxon>Actinomycetes</taxon>
        <taxon>Micrococcales</taxon>
        <taxon>Microbacteriaceae</taxon>
        <taxon>Lysinimonas</taxon>
    </lineage>
</organism>
<dbReference type="SUPFAM" id="SSF53850">
    <property type="entry name" value="Periplasmic binding protein-like II"/>
    <property type="match status" value="1"/>
</dbReference>
<dbReference type="Gene3D" id="3.40.190.120">
    <property type="entry name" value="Osmoprotection protein (prox), domain 2"/>
    <property type="match status" value="1"/>
</dbReference>
<dbReference type="Pfam" id="PF04069">
    <property type="entry name" value="OpuAC"/>
    <property type="match status" value="1"/>
</dbReference>
<dbReference type="Gene3D" id="3.40.190.10">
    <property type="entry name" value="Periplasmic binding protein-like II"/>
    <property type="match status" value="1"/>
</dbReference>
<feature type="domain" description="ABC-type glycine betaine transport system substrate-binding" evidence="2">
    <location>
        <begin position="42"/>
        <end position="302"/>
    </location>
</feature>
<evidence type="ECO:0000313" key="4">
    <source>
        <dbReference type="Proteomes" id="UP001596039"/>
    </source>
</evidence>
<sequence>MKRQYRGIIAGIAVAAAAALALTGCANSGTLSGGGSTTSKTSVVVGSANFPENVTLAYVYGEALAADGVTVSYKVNIGARAAYFSALQKGEIDLVPEYAGSILSYLDKTANAKSGADVKTALDAALPKTLTALEFSEAADSDSLNVTADYAKTNNLTSIADLAKVSGKVILAANPEFETRPDGLPGLKSVYGLSNITFQAINDGGGPATAKALQDNTVQVADIYSTTPSIVDDKFVTLTDPKNLFASQQVVPIVTASKASKISALLDKVSAKLTTKDLLAFNKRTGGDEKADPKTVALDWLKANGFTK</sequence>
<reference evidence="4" key="1">
    <citation type="journal article" date="2019" name="Int. J. Syst. Evol. Microbiol.">
        <title>The Global Catalogue of Microorganisms (GCM) 10K type strain sequencing project: providing services to taxonomists for standard genome sequencing and annotation.</title>
        <authorList>
            <consortium name="The Broad Institute Genomics Platform"/>
            <consortium name="The Broad Institute Genome Sequencing Center for Infectious Disease"/>
            <person name="Wu L."/>
            <person name="Ma J."/>
        </authorList>
    </citation>
    <scope>NUCLEOTIDE SEQUENCE [LARGE SCALE GENOMIC DNA]</scope>
    <source>
        <strain evidence="4">CGMCC 4.6997</strain>
    </source>
</reference>
<keyword evidence="4" id="KW-1185">Reference proteome</keyword>
<dbReference type="Proteomes" id="UP001596039">
    <property type="component" value="Unassembled WGS sequence"/>
</dbReference>
<dbReference type="PROSITE" id="PS51257">
    <property type="entry name" value="PROKAR_LIPOPROTEIN"/>
    <property type="match status" value="1"/>
</dbReference>
<gene>
    <name evidence="3" type="ORF">ACFPJ4_06495</name>
</gene>